<dbReference type="Pfam" id="PF11296">
    <property type="entry name" value="DUF3097_C"/>
    <property type="match status" value="1"/>
</dbReference>
<reference evidence="5" key="1">
    <citation type="journal article" date="2019" name="Int. J. Syst. Evol. Microbiol.">
        <title>The Global Catalogue of Microorganisms (GCM) 10K type strain sequencing project: providing services to taxonomists for standard genome sequencing and annotation.</title>
        <authorList>
            <consortium name="The Broad Institute Genomics Platform"/>
            <consortium name="The Broad Institute Genome Sequencing Center for Infectious Disease"/>
            <person name="Wu L."/>
            <person name="Ma J."/>
        </authorList>
    </citation>
    <scope>NUCLEOTIDE SEQUENCE [LARGE SCALE GENOMIC DNA]</scope>
    <source>
        <strain evidence="5">JCM 13595</strain>
    </source>
</reference>
<evidence type="ECO:0000313" key="4">
    <source>
        <dbReference type="EMBL" id="GAA2034473.1"/>
    </source>
</evidence>
<keyword evidence="5" id="KW-1185">Reference proteome</keyword>
<evidence type="ECO:0000313" key="5">
    <source>
        <dbReference type="Proteomes" id="UP001501461"/>
    </source>
</evidence>
<evidence type="ECO:0000259" key="3">
    <source>
        <dbReference type="Pfam" id="PF22845"/>
    </source>
</evidence>
<proteinExistence type="predicted"/>
<feature type="region of interest" description="Disordered" evidence="1">
    <location>
        <begin position="1"/>
        <end position="28"/>
    </location>
</feature>
<evidence type="ECO:0000259" key="2">
    <source>
        <dbReference type="Pfam" id="PF11296"/>
    </source>
</evidence>
<dbReference type="InterPro" id="IPR021447">
    <property type="entry name" value="DUF3097_C"/>
</dbReference>
<accession>A0ABP5FYM9</accession>
<dbReference type="EMBL" id="BAAAMN010000021">
    <property type="protein sequence ID" value="GAA2034473.1"/>
    <property type="molecule type" value="Genomic_DNA"/>
</dbReference>
<feature type="compositionally biased region" description="Polar residues" evidence="1">
    <location>
        <begin position="1"/>
        <end position="13"/>
    </location>
</feature>
<feature type="domain" description="DUF3097" evidence="3">
    <location>
        <begin position="32"/>
        <end position="94"/>
    </location>
</feature>
<organism evidence="4 5">
    <name type="scientific">Yaniella flava</name>
    <dbReference type="NCBI Taxonomy" id="287930"/>
    <lineage>
        <taxon>Bacteria</taxon>
        <taxon>Bacillati</taxon>
        <taxon>Actinomycetota</taxon>
        <taxon>Actinomycetes</taxon>
        <taxon>Micrococcales</taxon>
        <taxon>Micrococcaceae</taxon>
        <taxon>Yaniella</taxon>
    </lineage>
</organism>
<gene>
    <name evidence="4" type="ORF">GCM10009720_13900</name>
</gene>
<name>A0ABP5FYM9_9MICC</name>
<dbReference type="Pfam" id="PF22845">
    <property type="entry name" value="DUF3097_N"/>
    <property type="match status" value="1"/>
</dbReference>
<protein>
    <submittedName>
        <fullName evidence="4">DUF3097 domain-containing protein</fullName>
    </submittedName>
</protein>
<dbReference type="InterPro" id="IPR053883">
    <property type="entry name" value="DUF3097_N"/>
</dbReference>
<comment type="caution">
    <text evidence="4">The sequence shown here is derived from an EMBL/GenBank/DDBJ whole genome shotgun (WGS) entry which is preliminary data.</text>
</comment>
<feature type="domain" description="DUF3097" evidence="2">
    <location>
        <begin position="123"/>
        <end position="289"/>
    </location>
</feature>
<sequence>MISKQKGTTTMNWDQWGPGNLSNHKPVSTPKKVAAARGLVIEDADTGFTGAVTRIEKSGGVHLVVLEGRRGATRSFPLGFGFTIDGQPIELLPPAQRTKPQQTRTASGSRAVGAQRAQVAKASRIWVEGVHDAELVEKIWGDDLRVEGIVVEPLHGIDDLAGAITSFKPSPKRRLAVLLDHLVSGSKEDHIATEAMRVSGAQDNVLIVGHPYVDIWQAVKPELIGIQAWPKIPRGEDWKTGMLARLGLPNQTAEDIGLGWKKILSRVNSFVDLESTLLGRVEHMIDFVTVHE</sequence>
<dbReference type="Proteomes" id="UP001501461">
    <property type="component" value="Unassembled WGS sequence"/>
</dbReference>
<evidence type="ECO:0000256" key="1">
    <source>
        <dbReference type="SAM" id="MobiDB-lite"/>
    </source>
</evidence>